<dbReference type="EMBL" id="KQ115980">
    <property type="protein sequence ID" value="KMS65036.1"/>
    <property type="molecule type" value="Genomic_DNA"/>
</dbReference>
<keyword evidence="6 8" id="KW-0788">Thiol protease</keyword>
<feature type="non-terminal residue" evidence="10">
    <location>
        <position position="1"/>
    </location>
</feature>
<evidence type="ECO:0000256" key="5">
    <source>
        <dbReference type="ARBA" id="ARBA00022801"/>
    </source>
</evidence>
<evidence type="ECO:0000256" key="1">
    <source>
        <dbReference type="ARBA" id="ARBA00000707"/>
    </source>
</evidence>
<proteinExistence type="inferred from homology"/>
<dbReference type="AlphaFoldDB" id="A0A0J7YN83"/>
<dbReference type="PROSITE" id="PS52048">
    <property type="entry name" value="UCH_DOMAIN"/>
    <property type="match status" value="1"/>
</dbReference>
<dbReference type="GO" id="GO:0004843">
    <property type="term" value="F:cysteine-type deubiquitinase activity"/>
    <property type="evidence" value="ECO:0007669"/>
    <property type="project" value="UniProtKB-EC"/>
</dbReference>
<dbReference type="PRINTS" id="PR00707">
    <property type="entry name" value="UBCTHYDRLASE"/>
</dbReference>
<dbReference type="eggNOG" id="KOG1415">
    <property type="taxonomic scope" value="Eukaryota"/>
</dbReference>
<dbReference type="InterPro" id="IPR036959">
    <property type="entry name" value="Peptidase_C12_UCH_sf"/>
</dbReference>
<keyword evidence="3 8" id="KW-0645">Protease</keyword>
<dbReference type="EC" id="3.4.19.12" evidence="8"/>
<feature type="domain" description="UCH catalytic" evidence="9">
    <location>
        <begin position="19"/>
        <end position="112"/>
    </location>
</feature>
<keyword evidence="4 8" id="KW-0833">Ubl conjugation pathway</keyword>
<dbReference type="GO" id="GO:0005737">
    <property type="term" value="C:cytoplasm"/>
    <property type="evidence" value="ECO:0007669"/>
    <property type="project" value="TreeGrafter"/>
</dbReference>
<dbReference type="OrthoDB" id="427186at2759"/>
<dbReference type="Proteomes" id="UP000035740">
    <property type="component" value="Unassembled WGS sequence"/>
</dbReference>
<comment type="similarity">
    <text evidence="2 7 8">Belongs to the peptidase C12 family.</text>
</comment>
<name>A0A0J7YN83_BETVV</name>
<comment type="caution">
    <text evidence="7">Lacks conserved residue(s) required for the propagation of feature annotation.</text>
</comment>
<dbReference type="InterPro" id="IPR001578">
    <property type="entry name" value="Peptidase_C12_UCH"/>
</dbReference>
<evidence type="ECO:0000313" key="10">
    <source>
        <dbReference type="EMBL" id="KMS65036.1"/>
    </source>
</evidence>
<keyword evidence="5 8" id="KW-0378">Hydrolase</keyword>
<dbReference type="Pfam" id="PF01088">
    <property type="entry name" value="Peptidase_C12"/>
    <property type="match status" value="1"/>
</dbReference>
<protein>
    <recommendedName>
        <fullName evidence="8">Ubiquitin carboxyl-terminal hydrolase</fullName>
        <ecNumber evidence="8">3.4.19.12</ecNumber>
    </recommendedName>
</protein>
<dbReference type="GO" id="GO:0016579">
    <property type="term" value="P:protein deubiquitination"/>
    <property type="evidence" value="ECO:0007669"/>
    <property type="project" value="TreeGrafter"/>
</dbReference>
<comment type="catalytic activity">
    <reaction evidence="1 8">
        <text>Thiol-dependent hydrolysis of ester, thioester, amide, peptide and isopeptide bonds formed by the C-terminal Gly of ubiquitin (a 76-residue protein attached to proteins as an intracellular targeting signal).</text>
        <dbReference type="EC" id="3.4.19.12"/>
    </reaction>
</comment>
<evidence type="ECO:0000256" key="7">
    <source>
        <dbReference type="PROSITE-ProRule" id="PRU01393"/>
    </source>
</evidence>
<dbReference type="InterPro" id="IPR038765">
    <property type="entry name" value="Papain-like_cys_pep_sf"/>
</dbReference>
<dbReference type="SUPFAM" id="SSF54001">
    <property type="entry name" value="Cysteine proteinases"/>
    <property type="match status" value="1"/>
</dbReference>
<reference evidence="10 11" key="1">
    <citation type="journal article" date="2014" name="Nature">
        <title>The genome of the recently domesticated crop plant sugar beet (Beta vulgaris).</title>
        <authorList>
            <person name="Dohm J.C."/>
            <person name="Minoche A.E."/>
            <person name="Holtgrawe D."/>
            <person name="Capella-Gutierrez S."/>
            <person name="Zakrzewski F."/>
            <person name="Tafer H."/>
            <person name="Rupp O."/>
            <person name="Sorensen T.R."/>
            <person name="Stracke R."/>
            <person name="Reinhardt R."/>
            <person name="Goesmann A."/>
            <person name="Kraft T."/>
            <person name="Schulz B."/>
            <person name="Stadler P.F."/>
            <person name="Schmidt T."/>
            <person name="Gabaldon T."/>
            <person name="Lehrach H."/>
            <person name="Weisshaar B."/>
            <person name="Himmelbauer H."/>
        </authorList>
    </citation>
    <scope>NUCLEOTIDE SEQUENCE [LARGE SCALE GENOMIC DNA]</scope>
    <source>
        <tissue evidence="10">Taproot</tissue>
    </source>
</reference>
<evidence type="ECO:0000313" key="11">
    <source>
        <dbReference type="Proteomes" id="UP000035740"/>
    </source>
</evidence>
<evidence type="ECO:0000256" key="4">
    <source>
        <dbReference type="ARBA" id="ARBA00022786"/>
    </source>
</evidence>
<accession>A0A0J7YN83</accession>
<dbReference type="Gene3D" id="3.40.532.10">
    <property type="entry name" value="Peptidase C12, ubiquitin carboxyl-terminal hydrolase"/>
    <property type="match status" value="1"/>
</dbReference>
<evidence type="ECO:0000256" key="2">
    <source>
        <dbReference type="ARBA" id="ARBA00009326"/>
    </source>
</evidence>
<evidence type="ECO:0000256" key="8">
    <source>
        <dbReference type="RuleBase" id="RU361215"/>
    </source>
</evidence>
<organism evidence="10 11">
    <name type="scientific">Beta vulgaris subsp. vulgaris</name>
    <name type="common">Beet</name>
    <dbReference type="NCBI Taxonomy" id="3555"/>
    <lineage>
        <taxon>Eukaryota</taxon>
        <taxon>Viridiplantae</taxon>
        <taxon>Streptophyta</taxon>
        <taxon>Embryophyta</taxon>
        <taxon>Tracheophyta</taxon>
        <taxon>Spermatophyta</taxon>
        <taxon>Magnoliopsida</taxon>
        <taxon>eudicotyledons</taxon>
        <taxon>Gunneridae</taxon>
        <taxon>Pentapetalae</taxon>
        <taxon>Caryophyllales</taxon>
        <taxon>Chenopodiaceae</taxon>
        <taxon>Betoideae</taxon>
        <taxon>Beta</taxon>
    </lineage>
</organism>
<keyword evidence="11" id="KW-1185">Reference proteome</keyword>
<evidence type="ECO:0000256" key="3">
    <source>
        <dbReference type="ARBA" id="ARBA00022670"/>
    </source>
</evidence>
<sequence length="112" mass="12602">ILHCEPFIMGTETAPEQGTWLPLECNPELISDYLCKLGVKEDEIQCADIYGIDPDLLQMVPSGVVAVLTLFPISDASEKHRRKEQTDIENNKLCQNVAFTVICVFEFMTNEP</sequence>
<dbReference type="PANTHER" id="PTHR10589">
    <property type="entry name" value="UBIQUITIN CARBOXYL-TERMINAL HYDROLASE"/>
    <property type="match status" value="1"/>
</dbReference>
<dbReference type="GO" id="GO:0006511">
    <property type="term" value="P:ubiquitin-dependent protein catabolic process"/>
    <property type="evidence" value="ECO:0007669"/>
    <property type="project" value="UniProtKB-UniRule"/>
</dbReference>
<gene>
    <name evidence="10" type="ORF">BVRB_040090</name>
</gene>
<evidence type="ECO:0000259" key="9">
    <source>
        <dbReference type="PROSITE" id="PS52048"/>
    </source>
</evidence>
<evidence type="ECO:0000256" key="6">
    <source>
        <dbReference type="ARBA" id="ARBA00022807"/>
    </source>
</evidence>
<dbReference type="PANTHER" id="PTHR10589:SF17">
    <property type="entry name" value="UBIQUITIN CARBOXYL-TERMINAL HYDROLASE"/>
    <property type="match status" value="1"/>
</dbReference>
<dbReference type="Gramene" id="KMS65036">
    <property type="protein sequence ID" value="KMS65036"/>
    <property type="gene ID" value="BVRB_040090"/>
</dbReference>